<evidence type="ECO:0000313" key="1">
    <source>
        <dbReference type="EMBL" id="RUS71752.1"/>
    </source>
</evidence>
<dbReference type="EMBL" id="RQTK01001165">
    <property type="protein sequence ID" value="RUS71752.1"/>
    <property type="molecule type" value="Genomic_DNA"/>
</dbReference>
<keyword evidence="2" id="KW-1185">Reference proteome</keyword>
<name>A0A433SR83_ELYCH</name>
<sequence>MLLCCDFCQDVCTATLDKSIIKKIGFCSLINSYYCLRKGQITSFFFKYNVFLEETNLSRLTEIKSLHLTLSVTIDLINSDSDSRLCSRSQAHLCLGLIIRRCVV</sequence>
<organism evidence="1 2">
    <name type="scientific">Elysia chlorotica</name>
    <name type="common">Eastern emerald elysia</name>
    <name type="synonym">Sea slug</name>
    <dbReference type="NCBI Taxonomy" id="188477"/>
    <lineage>
        <taxon>Eukaryota</taxon>
        <taxon>Metazoa</taxon>
        <taxon>Spiralia</taxon>
        <taxon>Lophotrochozoa</taxon>
        <taxon>Mollusca</taxon>
        <taxon>Gastropoda</taxon>
        <taxon>Heterobranchia</taxon>
        <taxon>Euthyneura</taxon>
        <taxon>Panpulmonata</taxon>
        <taxon>Sacoglossa</taxon>
        <taxon>Placobranchoidea</taxon>
        <taxon>Plakobranchidae</taxon>
        <taxon>Elysia</taxon>
    </lineage>
</organism>
<accession>A0A433SR83</accession>
<evidence type="ECO:0000313" key="2">
    <source>
        <dbReference type="Proteomes" id="UP000271974"/>
    </source>
</evidence>
<proteinExistence type="predicted"/>
<gene>
    <name evidence="1" type="ORF">EGW08_020483</name>
</gene>
<dbReference type="Proteomes" id="UP000271974">
    <property type="component" value="Unassembled WGS sequence"/>
</dbReference>
<protein>
    <submittedName>
        <fullName evidence="1">Uncharacterized protein</fullName>
    </submittedName>
</protein>
<comment type="caution">
    <text evidence="1">The sequence shown here is derived from an EMBL/GenBank/DDBJ whole genome shotgun (WGS) entry which is preliminary data.</text>
</comment>
<dbReference type="AlphaFoldDB" id="A0A433SR83"/>
<reference evidence="1 2" key="1">
    <citation type="submission" date="2019-01" db="EMBL/GenBank/DDBJ databases">
        <title>A draft genome assembly of the solar-powered sea slug Elysia chlorotica.</title>
        <authorList>
            <person name="Cai H."/>
            <person name="Li Q."/>
            <person name="Fang X."/>
            <person name="Li J."/>
            <person name="Curtis N.E."/>
            <person name="Altenburger A."/>
            <person name="Shibata T."/>
            <person name="Feng M."/>
            <person name="Maeda T."/>
            <person name="Schwartz J.A."/>
            <person name="Shigenobu S."/>
            <person name="Lundholm N."/>
            <person name="Nishiyama T."/>
            <person name="Yang H."/>
            <person name="Hasebe M."/>
            <person name="Li S."/>
            <person name="Pierce S.K."/>
            <person name="Wang J."/>
        </authorList>
    </citation>
    <scope>NUCLEOTIDE SEQUENCE [LARGE SCALE GENOMIC DNA]</scope>
    <source>
        <strain evidence="1">EC2010</strain>
        <tissue evidence="1">Whole organism of an adult</tissue>
    </source>
</reference>